<dbReference type="EMBL" id="JACOPN010000001">
    <property type="protein sequence ID" value="MBC5716175.1"/>
    <property type="molecule type" value="Genomic_DNA"/>
</dbReference>
<dbReference type="Proteomes" id="UP000602260">
    <property type="component" value="Unassembled WGS sequence"/>
</dbReference>
<evidence type="ECO:0008006" key="3">
    <source>
        <dbReference type="Google" id="ProtNLM"/>
    </source>
</evidence>
<evidence type="ECO:0000313" key="1">
    <source>
        <dbReference type="EMBL" id="MBC5716175.1"/>
    </source>
</evidence>
<name>A0A8J6M9G1_9FIRM</name>
<comment type="caution">
    <text evidence="1">The sequence shown here is derived from an EMBL/GenBank/DDBJ whole genome shotgun (WGS) entry which is preliminary data.</text>
</comment>
<organism evidence="1 2">
    <name type="scientific">Flintibacter faecis</name>
    <dbReference type="NCBI Taxonomy" id="2763047"/>
    <lineage>
        <taxon>Bacteria</taxon>
        <taxon>Bacillati</taxon>
        <taxon>Bacillota</taxon>
        <taxon>Clostridia</taxon>
        <taxon>Eubacteriales</taxon>
        <taxon>Flintibacter</taxon>
    </lineage>
</organism>
<reference evidence="1" key="1">
    <citation type="submission" date="2020-08" db="EMBL/GenBank/DDBJ databases">
        <title>Genome public.</title>
        <authorList>
            <person name="Liu C."/>
            <person name="Sun Q."/>
        </authorList>
    </citation>
    <scope>NUCLEOTIDE SEQUENCE</scope>
    <source>
        <strain evidence="1">BX5</strain>
    </source>
</reference>
<sequence length="114" mass="12496">MERMLRDGDYVPDGAGGLETAEGAEEVLARVLFRLTARRGAMPFLPGLGSRLHEVIREKPGARQTLCARYVAQALEEETDLSVTDVVWKDTDRGAEVTVELNWKGQPLTVTAAV</sequence>
<dbReference type="RefSeq" id="WP_186877645.1">
    <property type="nucleotide sequence ID" value="NZ_JACOPN010000001.1"/>
</dbReference>
<dbReference type="AlphaFoldDB" id="A0A8J6M9G1"/>
<dbReference type="Gene3D" id="3.10.450.40">
    <property type="match status" value="1"/>
</dbReference>
<dbReference type="SUPFAM" id="SSF160719">
    <property type="entry name" value="gpW/gp25-like"/>
    <property type="match status" value="1"/>
</dbReference>
<protein>
    <recommendedName>
        <fullName evidence="3">DUF2634 domain-containing protein</fullName>
    </recommendedName>
</protein>
<accession>A0A8J6M9G1</accession>
<keyword evidence="2" id="KW-1185">Reference proteome</keyword>
<gene>
    <name evidence="1" type="ORF">H8S55_02365</name>
</gene>
<proteinExistence type="predicted"/>
<evidence type="ECO:0000313" key="2">
    <source>
        <dbReference type="Proteomes" id="UP000602260"/>
    </source>
</evidence>